<dbReference type="SUPFAM" id="SSF57667">
    <property type="entry name" value="beta-beta-alpha zinc fingers"/>
    <property type="match status" value="1"/>
</dbReference>
<name>A0AAV5UP12_9BILA</name>
<gene>
    <name evidence="8" type="ORF">PENTCL1PPCAC_30072</name>
</gene>
<evidence type="ECO:0000256" key="4">
    <source>
        <dbReference type="ARBA" id="ARBA00022833"/>
    </source>
</evidence>
<feature type="domain" description="C2H2-type" evidence="7">
    <location>
        <begin position="271"/>
        <end position="300"/>
    </location>
</feature>
<dbReference type="SMART" id="SM00355">
    <property type="entry name" value="ZnF_C2H2"/>
    <property type="match status" value="12"/>
</dbReference>
<feature type="region of interest" description="Disordered" evidence="6">
    <location>
        <begin position="1201"/>
        <end position="1220"/>
    </location>
</feature>
<comment type="caution">
    <text evidence="8">The sequence shown here is derived from an EMBL/GenBank/DDBJ whole genome shotgun (WGS) entry which is preliminary data.</text>
</comment>
<feature type="region of interest" description="Disordered" evidence="6">
    <location>
        <begin position="523"/>
        <end position="553"/>
    </location>
</feature>
<feature type="region of interest" description="Disordered" evidence="6">
    <location>
        <begin position="1250"/>
        <end position="1293"/>
    </location>
</feature>
<evidence type="ECO:0000259" key="7">
    <source>
        <dbReference type="PROSITE" id="PS50157"/>
    </source>
</evidence>
<evidence type="ECO:0000256" key="2">
    <source>
        <dbReference type="ARBA" id="ARBA00022737"/>
    </source>
</evidence>
<feature type="compositionally biased region" description="Polar residues" evidence="6">
    <location>
        <begin position="1201"/>
        <end position="1210"/>
    </location>
</feature>
<evidence type="ECO:0000256" key="5">
    <source>
        <dbReference type="PROSITE-ProRule" id="PRU00042"/>
    </source>
</evidence>
<dbReference type="Gene3D" id="3.30.160.60">
    <property type="entry name" value="Classic Zinc Finger"/>
    <property type="match status" value="2"/>
</dbReference>
<evidence type="ECO:0000256" key="3">
    <source>
        <dbReference type="ARBA" id="ARBA00022771"/>
    </source>
</evidence>
<feature type="domain" description="C2H2-type" evidence="7">
    <location>
        <begin position="560"/>
        <end position="588"/>
    </location>
</feature>
<dbReference type="PANTHER" id="PTHR24409">
    <property type="entry name" value="ZINC FINGER PROTEIN 142"/>
    <property type="match status" value="1"/>
</dbReference>
<keyword evidence="4" id="KW-0862">Zinc</keyword>
<evidence type="ECO:0000256" key="1">
    <source>
        <dbReference type="ARBA" id="ARBA00022723"/>
    </source>
</evidence>
<dbReference type="GO" id="GO:0000977">
    <property type="term" value="F:RNA polymerase II transcription regulatory region sequence-specific DNA binding"/>
    <property type="evidence" value="ECO:0007669"/>
    <property type="project" value="TreeGrafter"/>
</dbReference>
<dbReference type="PANTHER" id="PTHR24409:SF295">
    <property type="entry name" value="AZ2-RELATED"/>
    <property type="match status" value="1"/>
</dbReference>
<dbReference type="GO" id="GO:0005634">
    <property type="term" value="C:nucleus"/>
    <property type="evidence" value="ECO:0007669"/>
    <property type="project" value="TreeGrafter"/>
</dbReference>
<evidence type="ECO:0000313" key="8">
    <source>
        <dbReference type="EMBL" id="GMT07898.1"/>
    </source>
</evidence>
<keyword evidence="9" id="KW-1185">Reference proteome</keyword>
<organism evidence="8 9">
    <name type="scientific">Pristionchus entomophagus</name>
    <dbReference type="NCBI Taxonomy" id="358040"/>
    <lineage>
        <taxon>Eukaryota</taxon>
        <taxon>Metazoa</taxon>
        <taxon>Ecdysozoa</taxon>
        <taxon>Nematoda</taxon>
        <taxon>Chromadorea</taxon>
        <taxon>Rhabditida</taxon>
        <taxon>Rhabditina</taxon>
        <taxon>Diplogasteromorpha</taxon>
        <taxon>Diplogasteroidea</taxon>
        <taxon>Neodiplogasteridae</taxon>
        <taxon>Pristionchus</taxon>
    </lineage>
</organism>
<dbReference type="InterPro" id="IPR013087">
    <property type="entry name" value="Znf_C2H2_type"/>
</dbReference>
<keyword evidence="2" id="KW-0677">Repeat</keyword>
<evidence type="ECO:0000313" key="9">
    <source>
        <dbReference type="Proteomes" id="UP001432027"/>
    </source>
</evidence>
<feature type="domain" description="C2H2-type" evidence="7">
    <location>
        <begin position="484"/>
        <end position="511"/>
    </location>
</feature>
<dbReference type="EMBL" id="BTSX01000006">
    <property type="protein sequence ID" value="GMT07898.1"/>
    <property type="molecule type" value="Genomic_DNA"/>
</dbReference>
<feature type="compositionally biased region" description="Acidic residues" evidence="6">
    <location>
        <begin position="393"/>
        <end position="402"/>
    </location>
</feature>
<dbReference type="Proteomes" id="UP001432027">
    <property type="component" value="Unassembled WGS sequence"/>
</dbReference>
<dbReference type="GO" id="GO:0000981">
    <property type="term" value="F:DNA-binding transcription factor activity, RNA polymerase II-specific"/>
    <property type="evidence" value="ECO:0007669"/>
    <property type="project" value="TreeGrafter"/>
</dbReference>
<accession>A0AAV5UP12</accession>
<protein>
    <recommendedName>
        <fullName evidence="7">C2H2-type domain-containing protein</fullName>
    </recommendedName>
</protein>
<evidence type="ECO:0000256" key="6">
    <source>
        <dbReference type="SAM" id="MobiDB-lite"/>
    </source>
</evidence>
<sequence>AFILLLIVFHHSKQRGILRTMASSQVSHFLPRGPLPAGGTAPIDVRAAVVPPQKITRLMGGTRQIMATCPICKLSNIRDWRQLKLHVKRCYRKHQHPLLMRVCYCPYCLKKMSDAYLLSSHIKRCHSTELMNLWYTCSEYESSIIEIEGINVDQMAEDKFPFMCSACHICWPDVTGIAEHFTAMEREARPCGGTLYMIYSEETELTADINSITFDRYDFPEEKGCPYCTKTFGEAFALSHHIERDHKAHQDRLERKLPNNISMRKLRYAPFYCTNCHCSFKRMEEWAQHYHEFVETNRRPCNGELSVVKFGANGKSESNGKRRFVLRGGSRRVHNVGNRIVITDQARVPPLPMDTNMHVPSTDEKEKKEEHPGSHSDERVETSNQQKIKDEPIDPDEAEPECEGSHPKTSALKGKDGVSEVIPDDPLAPGKKVIKDEPLDDESTTTCAPETVVKEEPKEEEEPSSSSGQNTMPRADASPEREEYDCDECNLTFTDSKSYVQHMKIHGYELAEDMDEEEIAKIEAGEDNNEPPAKKMRPNQPSTSPYPTALPEGDQSDQLLKCKHCSKMFATLGEYNRHMLNFHNSTMQGTPQAFPCTVCRNRKFATDELRMRHEKACAVSKLSEARDRAFNESILCIYCKYTCANAYLLGRHVMVNHQDTIEKLRKHHQLASEFLPFRCSACKVGYETPQLLMDHFRLREEFGIACTGNLQTHSYKTSIEQRIQEEDRHANVPIPGHSIMDDEANEDITSNEWCPRDPAPSDEVDKTWRVQCPECKEQWPRAQIKLHVKMEHPKYYYEQASFKCKTCKQYGFLCPSRYQEHYETCSPTNIGIADKRELVCAPRCDLELNKRPTSIKWNLPSIPDNMGNEVRQCRYCDSSFSPEAMIQHRKNEHPVEHFTDSPYHCQQCGDVGFYKHVDFKHHGSKCTGSIPLDFQGNSHAIITVKEVETLSAVRRRDIPSFRALIDADRRKNGTFTALRRPLLCPFCNWWCSSMFTLNEHYRDCHHKELRDGTAYNCGGCGVYFTNIIKLKDHLRNQDVLGNPVCYDMAVVQGNRATNVITHNHGQSHLAPPVDPNAQMHTSSFSAGIGQQRDHSFNDNWRPEQSYSNRPSFMNLARKEATEKKMKPTQQLLPIRPINIMSKSPLSGERTLYRQQQVEASKNRSSIYFKELSVQQKQRSFVRVDPSTPLEIKPHLLTDASTSRMQPNASPLTARPARPSFTRPNVVVPRLQQHPSSFHPMTTTRLASLQSSSTMRFRPIHSPPPQLVPESRPSVISQRKVTKIEPKQEPIYLD</sequence>
<reference evidence="8" key="1">
    <citation type="submission" date="2023-10" db="EMBL/GenBank/DDBJ databases">
        <title>Genome assembly of Pristionchus species.</title>
        <authorList>
            <person name="Yoshida K."/>
            <person name="Sommer R.J."/>
        </authorList>
    </citation>
    <scope>NUCLEOTIDE SEQUENCE</scope>
    <source>
        <strain evidence="8">RS0144</strain>
    </source>
</reference>
<keyword evidence="3 5" id="KW-0863">Zinc-finger</keyword>
<keyword evidence="1" id="KW-0479">Metal-binding</keyword>
<dbReference type="InterPro" id="IPR036236">
    <property type="entry name" value="Znf_C2H2_sf"/>
</dbReference>
<feature type="compositionally biased region" description="Basic and acidic residues" evidence="6">
    <location>
        <begin position="361"/>
        <end position="392"/>
    </location>
</feature>
<dbReference type="GO" id="GO:0008270">
    <property type="term" value="F:zinc ion binding"/>
    <property type="evidence" value="ECO:0007669"/>
    <property type="project" value="UniProtKB-KW"/>
</dbReference>
<proteinExistence type="predicted"/>
<dbReference type="PROSITE" id="PS00028">
    <property type="entry name" value="ZINC_FINGER_C2H2_1"/>
    <property type="match status" value="4"/>
</dbReference>
<dbReference type="PROSITE" id="PS50157">
    <property type="entry name" value="ZINC_FINGER_C2H2_2"/>
    <property type="match status" value="3"/>
</dbReference>
<feature type="region of interest" description="Disordered" evidence="6">
    <location>
        <begin position="344"/>
        <end position="483"/>
    </location>
</feature>
<feature type="non-terminal residue" evidence="8">
    <location>
        <position position="1"/>
    </location>
</feature>